<protein>
    <recommendedName>
        <fullName evidence="2">N-acetylmuramoyl-L-alanine amidase</fullName>
        <ecNumber evidence="2">3.5.1.28</ecNumber>
    </recommendedName>
</protein>
<keyword evidence="7" id="KW-1185">Reference proteome</keyword>
<dbReference type="PANTHER" id="PTHR30404">
    <property type="entry name" value="N-ACETYLMURAMOYL-L-ALANINE AMIDASE"/>
    <property type="match status" value="1"/>
</dbReference>
<dbReference type="GO" id="GO:0008745">
    <property type="term" value="F:N-acetylmuramoyl-L-alanine amidase activity"/>
    <property type="evidence" value="ECO:0007669"/>
    <property type="project" value="UniProtKB-EC"/>
</dbReference>
<dbReference type="EMBL" id="FWFS01000006">
    <property type="protein sequence ID" value="SLN44534.1"/>
    <property type="molecule type" value="Genomic_DNA"/>
</dbReference>
<dbReference type="Proteomes" id="UP000193862">
    <property type="component" value="Unassembled WGS sequence"/>
</dbReference>
<dbReference type="SMART" id="SM00646">
    <property type="entry name" value="Ami_3"/>
    <property type="match status" value="1"/>
</dbReference>
<evidence type="ECO:0000259" key="5">
    <source>
        <dbReference type="SMART" id="SM00646"/>
    </source>
</evidence>
<dbReference type="CDD" id="cd02696">
    <property type="entry name" value="MurNAc-LAA"/>
    <property type="match status" value="1"/>
</dbReference>
<accession>A0A1Y5SN57</accession>
<dbReference type="OrthoDB" id="9806267at2"/>
<dbReference type="Pfam" id="PF01520">
    <property type="entry name" value="Amidase_3"/>
    <property type="match status" value="1"/>
</dbReference>
<evidence type="ECO:0000256" key="2">
    <source>
        <dbReference type="ARBA" id="ARBA00011901"/>
    </source>
</evidence>
<sequence length="413" mass="44072">MKHLWRAGLAALGFGLILALTAPEAPAQDLSGLARIEPAMVSLEDSARGRVTLALGLSQPVPFRLFTLDAPRRLVIDFSEVDWQAMPEAALFNRSTSVPSLRTGQFRPGWSRMVLDLARPLAVEVASLQTDPDGGPARMTVTLATTTPEAFAAQAGAPKAATFGTRTTARNTPKLRQTGNGPITVVLDPGHGGIDPGAENGAVTEADVILTFARELKEVLLRSGQFRVVMTREEDVFVPLETRVTIARESGADVFLSLHADAIAEGRAEGATVYTLSDRASDAASQKLAERHDRADLLAGIDLSEQDDVVAGVLMGMARVETAPRSDRLAGLLVTHLTSTVGMHKRPRLEAGFSVLKAPDIPSVLLEVGFLSSAKDLARLQDPAWRSTAAGAIRDALIDWTAEDAAEARLLRQ</sequence>
<dbReference type="EC" id="3.5.1.28" evidence="2"/>
<keyword evidence="4" id="KW-0732">Signal</keyword>
<keyword evidence="3 6" id="KW-0378">Hydrolase</keyword>
<dbReference type="InterPro" id="IPR002508">
    <property type="entry name" value="MurNAc-LAA_cat"/>
</dbReference>
<dbReference type="GO" id="GO:0009253">
    <property type="term" value="P:peptidoglycan catabolic process"/>
    <property type="evidence" value="ECO:0007669"/>
    <property type="project" value="InterPro"/>
</dbReference>
<dbReference type="PANTHER" id="PTHR30404:SF0">
    <property type="entry name" value="N-ACETYLMURAMOYL-L-ALANINE AMIDASE AMIC"/>
    <property type="match status" value="1"/>
</dbReference>
<evidence type="ECO:0000313" key="7">
    <source>
        <dbReference type="Proteomes" id="UP000193862"/>
    </source>
</evidence>
<dbReference type="Gene3D" id="3.40.630.40">
    <property type="entry name" value="Zn-dependent exopeptidases"/>
    <property type="match status" value="1"/>
</dbReference>
<evidence type="ECO:0000313" key="6">
    <source>
        <dbReference type="EMBL" id="SLN44534.1"/>
    </source>
</evidence>
<dbReference type="Pfam" id="PF11741">
    <property type="entry name" value="AMIN"/>
    <property type="match status" value="1"/>
</dbReference>
<dbReference type="SUPFAM" id="SSF53187">
    <property type="entry name" value="Zn-dependent exopeptidases"/>
    <property type="match status" value="1"/>
</dbReference>
<dbReference type="GO" id="GO:0030288">
    <property type="term" value="C:outer membrane-bounded periplasmic space"/>
    <property type="evidence" value="ECO:0007669"/>
    <property type="project" value="TreeGrafter"/>
</dbReference>
<feature type="chain" id="PRO_5012396178" description="N-acetylmuramoyl-L-alanine amidase" evidence="4">
    <location>
        <begin position="28"/>
        <end position="413"/>
    </location>
</feature>
<evidence type="ECO:0000256" key="1">
    <source>
        <dbReference type="ARBA" id="ARBA00001561"/>
    </source>
</evidence>
<dbReference type="Gene3D" id="2.60.40.3500">
    <property type="match status" value="1"/>
</dbReference>
<gene>
    <name evidence="6" type="primary">amiC_1</name>
    <name evidence="6" type="ORF">AQS8620_01795</name>
</gene>
<feature type="signal peptide" evidence="4">
    <location>
        <begin position="1"/>
        <end position="27"/>
    </location>
</feature>
<dbReference type="RefSeq" id="WP_085836502.1">
    <property type="nucleotide sequence ID" value="NZ_FWFS01000006.1"/>
</dbReference>
<organism evidence="6 7">
    <name type="scientific">Aquimixticola soesokkakensis</name>
    <dbReference type="NCBI Taxonomy" id="1519096"/>
    <lineage>
        <taxon>Bacteria</taxon>
        <taxon>Pseudomonadati</taxon>
        <taxon>Pseudomonadota</taxon>
        <taxon>Alphaproteobacteria</taxon>
        <taxon>Rhodobacterales</taxon>
        <taxon>Paracoccaceae</taxon>
        <taxon>Aquimixticola</taxon>
    </lineage>
</organism>
<dbReference type="InterPro" id="IPR050695">
    <property type="entry name" value="N-acetylmuramoyl_amidase_3"/>
</dbReference>
<dbReference type="InterPro" id="IPR021731">
    <property type="entry name" value="AMIN_dom"/>
</dbReference>
<dbReference type="AlphaFoldDB" id="A0A1Y5SN57"/>
<reference evidence="6 7" key="1">
    <citation type="submission" date="2017-03" db="EMBL/GenBank/DDBJ databases">
        <authorList>
            <person name="Afonso C.L."/>
            <person name="Miller P.J."/>
            <person name="Scott M.A."/>
            <person name="Spackman E."/>
            <person name="Goraichik I."/>
            <person name="Dimitrov K.M."/>
            <person name="Suarez D.L."/>
            <person name="Swayne D.E."/>
        </authorList>
    </citation>
    <scope>NUCLEOTIDE SEQUENCE [LARGE SCALE GENOMIC DNA]</scope>
    <source>
        <strain evidence="6 7">CECT 8620</strain>
    </source>
</reference>
<feature type="domain" description="MurNAc-LAA" evidence="5">
    <location>
        <begin position="244"/>
        <end position="398"/>
    </location>
</feature>
<comment type="catalytic activity">
    <reaction evidence="1">
        <text>Hydrolyzes the link between N-acetylmuramoyl residues and L-amino acid residues in certain cell-wall glycopeptides.</text>
        <dbReference type="EC" id="3.5.1.28"/>
    </reaction>
</comment>
<evidence type="ECO:0000256" key="3">
    <source>
        <dbReference type="ARBA" id="ARBA00022801"/>
    </source>
</evidence>
<proteinExistence type="predicted"/>
<evidence type="ECO:0000256" key="4">
    <source>
        <dbReference type="SAM" id="SignalP"/>
    </source>
</evidence>
<name>A0A1Y5SN57_9RHOB</name>